<feature type="domain" description="Phosphatidic acid phosphatase type 2/haloperoxidase" evidence="2">
    <location>
        <begin position="117"/>
        <end position="223"/>
    </location>
</feature>
<dbReference type="HOGENOM" id="CLU_061746_1_0_11"/>
<dbReference type="Gene3D" id="1.20.144.10">
    <property type="entry name" value="Phosphatidic acid phosphatase type 2/haloperoxidase"/>
    <property type="match status" value="1"/>
</dbReference>
<proteinExistence type="predicted"/>
<feature type="transmembrane region" description="Helical" evidence="1">
    <location>
        <begin position="89"/>
        <end position="108"/>
    </location>
</feature>
<feature type="transmembrane region" description="Helical" evidence="1">
    <location>
        <begin position="115"/>
        <end position="135"/>
    </location>
</feature>
<feature type="transmembrane region" description="Helical" evidence="1">
    <location>
        <begin position="155"/>
        <end position="174"/>
    </location>
</feature>
<dbReference type="InterPro" id="IPR036938">
    <property type="entry name" value="PAP2/HPO_sf"/>
</dbReference>
<dbReference type="Proteomes" id="UP000009236">
    <property type="component" value="Chromosome"/>
</dbReference>
<dbReference type="Pfam" id="PF01569">
    <property type="entry name" value="PAP2"/>
    <property type="match status" value="1"/>
</dbReference>
<keyword evidence="4" id="KW-1185">Reference proteome</keyword>
<feature type="transmembrane region" description="Helical" evidence="1">
    <location>
        <begin position="181"/>
        <end position="202"/>
    </location>
</feature>
<feature type="transmembrane region" description="Helical" evidence="1">
    <location>
        <begin position="208"/>
        <end position="231"/>
    </location>
</feature>
<dbReference type="STRING" id="743718.Isova_0413"/>
<evidence type="ECO:0000259" key="2">
    <source>
        <dbReference type="SMART" id="SM00014"/>
    </source>
</evidence>
<dbReference type="eggNOG" id="COG0671">
    <property type="taxonomic scope" value="Bacteria"/>
</dbReference>
<accession>F6FTL7</accession>
<feature type="transmembrane region" description="Helical" evidence="1">
    <location>
        <begin position="283"/>
        <end position="307"/>
    </location>
</feature>
<feature type="transmembrane region" description="Helical" evidence="1">
    <location>
        <begin position="252"/>
        <end position="277"/>
    </location>
</feature>
<dbReference type="InterPro" id="IPR000326">
    <property type="entry name" value="PAP2/HPO"/>
</dbReference>
<organism evidence="4">
    <name type="scientific">Isoptericola variabilis (strain 225)</name>
    <dbReference type="NCBI Taxonomy" id="743718"/>
    <lineage>
        <taxon>Bacteria</taxon>
        <taxon>Bacillati</taxon>
        <taxon>Actinomycetota</taxon>
        <taxon>Actinomycetes</taxon>
        <taxon>Micrococcales</taxon>
        <taxon>Promicromonosporaceae</taxon>
        <taxon>Isoptericola</taxon>
    </lineage>
</organism>
<dbReference type="AlphaFoldDB" id="F6FTL7"/>
<reference evidence="3 4" key="1">
    <citation type="submission" date="2011-05" db="EMBL/GenBank/DDBJ databases">
        <title>Complete sequence of Isoptericola variabilis 225.</title>
        <authorList>
            <consortium name="US DOE Joint Genome Institute"/>
            <person name="Lucas S."/>
            <person name="Han J."/>
            <person name="Lapidus A."/>
            <person name="Cheng J.-F."/>
            <person name="Goodwin L."/>
            <person name="Pitluck S."/>
            <person name="Peters L."/>
            <person name="Mikhailova N."/>
            <person name="Zeytun A."/>
            <person name="Han C."/>
            <person name="Tapia R."/>
            <person name="Land M."/>
            <person name="Hauser L."/>
            <person name="Kyrpides N."/>
            <person name="Ivanova N."/>
            <person name="Pagani I."/>
            <person name="Siebers A."/>
            <person name="Allgaier M."/>
            <person name="Thelen M."/>
            <person name="Hugenholtz P."/>
            <person name="Gladden J."/>
            <person name="Woyke T."/>
        </authorList>
    </citation>
    <scope>NUCLEOTIDE SEQUENCE [LARGE SCALE GENOMIC DNA]</scope>
    <source>
        <strain evidence="4">225</strain>
    </source>
</reference>
<dbReference type="SUPFAM" id="SSF48317">
    <property type="entry name" value="Acid phosphatase/Vanadium-dependent haloperoxidase"/>
    <property type="match status" value="1"/>
</dbReference>
<name>F6FTL7_ISOV2</name>
<evidence type="ECO:0000313" key="4">
    <source>
        <dbReference type="Proteomes" id="UP000009236"/>
    </source>
</evidence>
<keyword evidence="1" id="KW-1133">Transmembrane helix</keyword>
<protein>
    <submittedName>
        <fullName evidence="3">Phosphoesterase PA-phosphatase related protein</fullName>
    </submittedName>
</protein>
<gene>
    <name evidence="3" type="ordered locus">Isova_0413</name>
</gene>
<dbReference type="EMBL" id="CP002810">
    <property type="protein sequence ID" value="AEG43210.1"/>
    <property type="molecule type" value="Genomic_DNA"/>
</dbReference>
<evidence type="ECO:0000313" key="3">
    <source>
        <dbReference type="EMBL" id="AEG43210.1"/>
    </source>
</evidence>
<sequence length="318" mass="31989">MFAMVADTRPLPASGPSGPVPVGRASVDVVRARTGARVVAALVALLAAVGVGLTHRVFVATAAGQRVDELAFEGAAHGQGRLWVVAEPVLDVVSVAFVVVAIGVAMLVAVARRRWVLAVQVAALVVGANVTTQLLKHQLLERPDLLPGWNGPNTLPSGHTTVAASVSVALLLATPRAWRPAVTVVGVLYTAATGVSTLVGQWHRPSDVMAALLVVLLWGAVVCAFTPAVALDTPRTPGGSLATPGSSVLAGLLLLGAAVGGGIAATTMAGLVGAWSVPFAPDVTAYAVGVLAVASVTAATFAVLLVLRQATARPAPAK</sequence>
<keyword evidence="1" id="KW-0812">Transmembrane</keyword>
<keyword evidence="1" id="KW-0472">Membrane</keyword>
<evidence type="ECO:0000256" key="1">
    <source>
        <dbReference type="SAM" id="Phobius"/>
    </source>
</evidence>
<dbReference type="KEGG" id="iva:Isova_0413"/>
<dbReference type="SMART" id="SM00014">
    <property type="entry name" value="acidPPc"/>
    <property type="match status" value="1"/>
</dbReference>
<feature type="transmembrane region" description="Helical" evidence="1">
    <location>
        <begin position="38"/>
        <end position="58"/>
    </location>
</feature>